<dbReference type="GO" id="GO:0005829">
    <property type="term" value="C:cytosol"/>
    <property type="evidence" value="ECO:0007669"/>
    <property type="project" value="TreeGrafter"/>
</dbReference>
<dbReference type="InterPro" id="IPR018490">
    <property type="entry name" value="cNMP-bd_dom_sf"/>
</dbReference>
<dbReference type="GO" id="GO:0003677">
    <property type="term" value="F:DNA binding"/>
    <property type="evidence" value="ECO:0007669"/>
    <property type="project" value="UniProtKB-KW"/>
</dbReference>
<sequence length="232" mass="26669">MKRINNLNMLLSYIEKYNLNSIFEKDMIQYMELFSFSKGELVCSKSSEMKYMYFLVKGKLKVYTLHDNGKSILLRFNKPLNILGDIEFLTDFKIQCNVESVNESIIIGIKTNALLSHAYNDSKFLRFIIKNLSQKLYAVSNSASINLLYPLESRLASYLLSVSVDENNSTNISEIKTSKFTDLATLLGTSYRHLYRIINDFISKDIIEKKGSVIVIKDINKLKELSGGNMYE</sequence>
<keyword evidence="1" id="KW-0805">Transcription regulation</keyword>
<dbReference type="AlphaFoldDB" id="A0A934HQ03"/>
<name>A0A934HQ03_9CLOT</name>
<dbReference type="RefSeq" id="WP_211141701.1">
    <property type="nucleotide sequence ID" value="NZ_JAEEGB010000005.1"/>
</dbReference>
<dbReference type="GO" id="GO:0003700">
    <property type="term" value="F:DNA-binding transcription factor activity"/>
    <property type="evidence" value="ECO:0007669"/>
    <property type="project" value="TreeGrafter"/>
</dbReference>
<dbReference type="PANTHER" id="PTHR24567">
    <property type="entry name" value="CRP FAMILY TRANSCRIPTIONAL REGULATORY PROTEIN"/>
    <property type="match status" value="1"/>
</dbReference>
<evidence type="ECO:0000259" key="4">
    <source>
        <dbReference type="PROSITE" id="PS50042"/>
    </source>
</evidence>
<dbReference type="InterPro" id="IPR050397">
    <property type="entry name" value="Env_Response_Regulators"/>
</dbReference>
<keyword evidence="2" id="KW-0238">DNA-binding</keyword>
<dbReference type="CDD" id="cd00038">
    <property type="entry name" value="CAP_ED"/>
    <property type="match status" value="1"/>
</dbReference>
<reference evidence="5" key="1">
    <citation type="submission" date="2020-12" db="EMBL/GenBank/DDBJ databases">
        <title>Clostridium thailandense sp. nov., a novel acetogenic bacterium isolated from peat land soil in Thailand.</title>
        <authorList>
            <person name="Chaikitkaew S."/>
            <person name="Birkeland N.K."/>
        </authorList>
    </citation>
    <scope>NUCLEOTIDE SEQUENCE</scope>
    <source>
        <strain evidence="5">DSM 17425</strain>
    </source>
</reference>
<evidence type="ECO:0000256" key="2">
    <source>
        <dbReference type="ARBA" id="ARBA00023125"/>
    </source>
</evidence>
<feature type="domain" description="Cyclic nucleotide-binding" evidence="4">
    <location>
        <begin position="10"/>
        <end position="135"/>
    </location>
</feature>
<dbReference type="PROSITE" id="PS50042">
    <property type="entry name" value="CNMP_BINDING_3"/>
    <property type="match status" value="1"/>
</dbReference>
<evidence type="ECO:0000256" key="3">
    <source>
        <dbReference type="ARBA" id="ARBA00023163"/>
    </source>
</evidence>
<dbReference type="Gene3D" id="2.60.120.10">
    <property type="entry name" value="Jelly Rolls"/>
    <property type="match status" value="1"/>
</dbReference>
<organism evidence="5 6">
    <name type="scientific">Clostridium aciditolerans</name>
    <dbReference type="NCBI Taxonomy" id="339861"/>
    <lineage>
        <taxon>Bacteria</taxon>
        <taxon>Bacillati</taxon>
        <taxon>Bacillota</taxon>
        <taxon>Clostridia</taxon>
        <taxon>Eubacteriales</taxon>
        <taxon>Clostridiaceae</taxon>
        <taxon>Clostridium</taxon>
    </lineage>
</organism>
<dbReference type="Gene3D" id="1.10.10.10">
    <property type="entry name" value="Winged helix-like DNA-binding domain superfamily/Winged helix DNA-binding domain"/>
    <property type="match status" value="1"/>
</dbReference>
<gene>
    <name evidence="5" type="ORF">I6U51_05740</name>
</gene>
<dbReference type="SUPFAM" id="SSF51206">
    <property type="entry name" value="cAMP-binding domain-like"/>
    <property type="match status" value="1"/>
</dbReference>
<dbReference type="InterPro" id="IPR036388">
    <property type="entry name" value="WH-like_DNA-bd_sf"/>
</dbReference>
<dbReference type="InterPro" id="IPR000595">
    <property type="entry name" value="cNMP-bd_dom"/>
</dbReference>
<proteinExistence type="predicted"/>
<dbReference type="Proteomes" id="UP000622687">
    <property type="component" value="Unassembled WGS sequence"/>
</dbReference>
<dbReference type="Pfam" id="PF13545">
    <property type="entry name" value="HTH_Crp_2"/>
    <property type="match status" value="1"/>
</dbReference>
<dbReference type="InterPro" id="IPR014710">
    <property type="entry name" value="RmlC-like_jellyroll"/>
</dbReference>
<dbReference type="SUPFAM" id="SSF46785">
    <property type="entry name" value="Winged helix' DNA-binding domain"/>
    <property type="match status" value="1"/>
</dbReference>
<evidence type="ECO:0000313" key="5">
    <source>
        <dbReference type="EMBL" id="MBI6872210.1"/>
    </source>
</evidence>
<evidence type="ECO:0000313" key="6">
    <source>
        <dbReference type="Proteomes" id="UP000622687"/>
    </source>
</evidence>
<dbReference type="EMBL" id="JAEEGB010000005">
    <property type="protein sequence ID" value="MBI6872210.1"/>
    <property type="molecule type" value="Genomic_DNA"/>
</dbReference>
<evidence type="ECO:0000256" key="1">
    <source>
        <dbReference type="ARBA" id="ARBA00023015"/>
    </source>
</evidence>
<protein>
    <submittedName>
        <fullName evidence="5">Cyclic nucleotide-binding domain-containing protein</fullName>
    </submittedName>
</protein>
<dbReference type="Pfam" id="PF00027">
    <property type="entry name" value="cNMP_binding"/>
    <property type="match status" value="1"/>
</dbReference>
<accession>A0A934HQ03</accession>
<dbReference type="InterPro" id="IPR012318">
    <property type="entry name" value="HTH_CRP"/>
</dbReference>
<comment type="caution">
    <text evidence="5">The sequence shown here is derived from an EMBL/GenBank/DDBJ whole genome shotgun (WGS) entry which is preliminary data.</text>
</comment>
<keyword evidence="3" id="KW-0804">Transcription</keyword>
<dbReference type="PANTHER" id="PTHR24567:SF26">
    <property type="entry name" value="REGULATORY PROTEIN YEIL"/>
    <property type="match status" value="1"/>
</dbReference>
<keyword evidence="6" id="KW-1185">Reference proteome</keyword>
<dbReference type="InterPro" id="IPR036390">
    <property type="entry name" value="WH_DNA-bd_sf"/>
</dbReference>